<evidence type="ECO:0000256" key="8">
    <source>
        <dbReference type="ARBA" id="ARBA00023002"/>
    </source>
</evidence>
<dbReference type="EMBL" id="QEAQ01000002">
    <property type="protein sequence ID" value="TPX62559.1"/>
    <property type="molecule type" value="Genomic_DNA"/>
</dbReference>
<evidence type="ECO:0000256" key="17">
    <source>
        <dbReference type="SAM" id="Phobius"/>
    </source>
</evidence>
<evidence type="ECO:0000256" key="15">
    <source>
        <dbReference type="ARBA" id="ARBA00038892"/>
    </source>
</evidence>
<evidence type="ECO:0000256" key="12">
    <source>
        <dbReference type="ARBA" id="ARBA00023166"/>
    </source>
</evidence>
<dbReference type="EC" id="1.3.1.71" evidence="15"/>
<dbReference type="InterPro" id="IPR018083">
    <property type="entry name" value="Sterol_reductase_CS"/>
</dbReference>
<evidence type="ECO:0000256" key="1">
    <source>
        <dbReference type="ARBA" id="ARBA00004141"/>
    </source>
</evidence>
<evidence type="ECO:0000256" key="14">
    <source>
        <dbReference type="ARBA" id="ARBA00029435"/>
    </source>
</evidence>
<feature type="transmembrane region" description="Helical" evidence="17">
    <location>
        <begin position="109"/>
        <end position="128"/>
    </location>
</feature>
<dbReference type="Proteomes" id="UP000318582">
    <property type="component" value="Unassembled WGS sequence"/>
</dbReference>
<dbReference type="AlphaFoldDB" id="A0A507EED4"/>
<sequence>MPPPHDLEEIREEDPLLVNSRQQDERNWGTFDNVNKPIDMHVDREVQLEFGGPIGVTFMMVFFPTIMYYFWICIEFNDGHLAHPTSFDEIGDWLQEMGRLVTTHAAPNVFSVVTYVSFTVLQFVLAASMPGPIVKGMPVPSLGFKQLDYLCNGVACWYATLAASAILHFTNVLPLSGIIDNFGPIMTVSIITGFAITIAVYVYGVSSGSTHRMSGSIMYDMFMGAVLNPRIGNVDLKIWAEIRIPWVLLFFITVSSALKELESTGNIRPEVLFMVLAHLLYVNACMKGEECIPTTWDIFYEKYARFFFKTIRLAI</sequence>
<keyword evidence="19" id="KW-1185">Reference proteome</keyword>
<evidence type="ECO:0000313" key="18">
    <source>
        <dbReference type="EMBL" id="TPX62559.1"/>
    </source>
</evidence>
<dbReference type="PROSITE" id="PS01017">
    <property type="entry name" value="STEROL_REDUCT_1"/>
    <property type="match status" value="1"/>
</dbReference>
<comment type="caution">
    <text evidence="18">The sequence shown here is derived from an EMBL/GenBank/DDBJ whole genome shotgun (WGS) entry which is preliminary data.</text>
</comment>
<dbReference type="STRING" id="109895.A0A507EED4"/>
<comment type="pathway">
    <text evidence="14">Steroid metabolism; ergosterol biosynthesis.</text>
</comment>
<accession>A0A507EED4</accession>
<keyword evidence="7 17" id="KW-1133">Transmembrane helix</keyword>
<keyword evidence="12" id="KW-1207">Sterol metabolism</keyword>
<dbReference type="PANTHER" id="PTHR21257">
    <property type="entry name" value="DELTA(14)-STEROL REDUCTASE"/>
    <property type="match status" value="1"/>
</dbReference>
<dbReference type="PANTHER" id="PTHR21257:SF31">
    <property type="entry name" value="DELTA(24(24(1)))-STEROL REDUCTASE ERG4"/>
    <property type="match status" value="1"/>
</dbReference>
<dbReference type="Pfam" id="PF01222">
    <property type="entry name" value="ERG4_ERG24"/>
    <property type="match status" value="1"/>
</dbReference>
<keyword evidence="3" id="KW-0444">Lipid biosynthesis</keyword>
<evidence type="ECO:0000256" key="7">
    <source>
        <dbReference type="ARBA" id="ARBA00022989"/>
    </source>
</evidence>
<keyword evidence="5" id="KW-0521">NADP</keyword>
<evidence type="ECO:0000256" key="3">
    <source>
        <dbReference type="ARBA" id="ARBA00022516"/>
    </source>
</evidence>
<feature type="transmembrane region" description="Helical" evidence="17">
    <location>
        <begin position="50"/>
        <end position="71"/>
    </location>
</feature>
<evidence type="ECO:0000256" key="10">
    <source>
        <dbReference type="ARBA" id="ARBA00023098"/>
    </source>
</evidence>
<evidence type="ECO:0000313" key="19">
    <source>
        <dbReference type="Proteomes" id="UP000318582"/>
    </source>
</evidence>
<keyword evidence="4 17" id="KW-0812">Transmembrane</keyword>
<keyword evidence="6" id="KW-0752">Steroid biosynthesis</keyword>
<feature type="transmembrane region" description="Helical" evidence="17">
    <location>
        <begin position="182"/>
        <end position="203"/>
    </location>
</feature>
<dbReference type="InterPro" id="IPR001171">
    <property type="entry name" value="ERG24_DHCR-like"/>
</dbReference>
<proteinExistence type="inferred from homology"/>
<comment type="similarity">
    <text evidence="2">Belongs to the ERG4/ERG24 family.</text>
</comment>
<protein>
    <recommendedName>
        <fullName evidence="15">Delta(24(24(1)))-sterol reductase</fullName>
        <ecNumber evidence="15">1.3.1.71</ecNumber>
    </recommendedName>
</protein>
<keyword evidence="9" id="KW-0756">Sterol biosynthesis</keyword>
<gene>
    <name evidence="18" type="ORF">PhCBS80983_g00338</name>
</gene>
<evidence type="ECO:0000256" key="11">
    <source>
        <dbReference type="ARBA" id="ARBA00023136"/>
    </source>
</evidence>
<organism evidence="18 19">
    <name type="scientific">Powellomyces hirtus</name>
    <dbReference type="NCBI Taxonomy" id="109895"/>
    <lineage>
        <taxon>Eukaryota</taxon>
        <taxon>Fungi</taxon>
        <taxon>Fungi incertae sedis</taxon>
        <taxon>Chytridiomycota</taxon>
        <taxon>Chytridiomycota incertae sedis</taxon>
        <taxon>Chytridiomycetes</taxon>
        <taxon>Spizellomycetales</taxon>
        <taxon>Powellomycetaceae</taxon>
        <taxon>Powellomyces</taxon>
    </lineage>
</organism>
<comment type="subcellular location">
    <subcellularLocation>
        <location evidence="1">Membrane</location>
        <topology evidence="1">Multi-pass membrane protein</topology>
    </subcellularLocation>
</comment>
<keyword evidence="8" id="KW-0560">Oxidoreductase</keyword>
<dbReference type="GO" id="GO:0006696">
    <property type="term" value="P:ergosterol biosynthetic process"/>
    <property type="evidence" value="ECO:0007669"/>
    <property type="project" value="TreeGrafter"/>
</dbReference>
<evidence type="ECO:0000256" key="2">
    <source>
        <dbReference type="ARBA" id="ARBA00005402"/>
    </source>
</evidence>
<evidence type="ECO:0000256" key="5">
    <source>
        <dbReference type="ARBA" id="ARBA00022857"/>
    </source>
</evidence>
<comment type="catalytic activity">
    <reaction evidence="16">
        <text>ergosterol + NADP(+) = ergosta-5,7,22,24(28)-tetraen-3beta-ol + NADPH + H(+)</text>
        <dbReference type="Rhea" id="RHEA:18501"/>
        <dbReference type="ChEBI" id="CHEBI:15378"/>
        <dbReference type="ChEBI" id="CHEBI:16933"/>
        <dbReference type="ChEBI" id="CHEBI:18249"/>
        <dbReference type="ChEBI" id="CHEBI:57783"/>
        <dbReference type="ChEBI" id="CHEBI:58349"/>
        <dbReference type="EC" id="1.3.1.71"/>
    </reaction>
    <physiologicalReaction direction="right-to-left" evidence="16">
        <dbReference type="Rhea" id="RHEA:18503"/>
    </physiologicalReaction>
</comment>
<evidence type="ECO:0000256" key="16">
    <source>
        <dbReference type="ARBA" id="ARBA00048918"/>
    </source>
</evidence>
<dbReference type="GO" id="GO:0005789">
    <property type="term" value="C:endoplasmic reticulum membrane"/>
    <property type="evidence" value="ECO:0007669"/>
    <property type="project" value="TreeGrafter"/>
</dbReference>
<evidence type="ECO:0000256" key="4">
    <source>
        <dbReference type="ARBA" id="ARBA00022692"/>
    </source>
</evidence>
<feature type="transmembrane region" description="Helical" evidence="17">
    <location>
        <begin position="149"/>
        <end position="170"/>
    </location>
</feature>
<dbReference type="GO" id="GO:0000246">
    <property type="term" value="F:Delta24(24-1) sterol reductase activity"/>
    <property type="evidence" value="ECO:0007669"/>
    <property type="project" value="UniProtKB-EC"/>
</dbReference>
<evidence type="ECO:0000256" key="9">
    <source>
        <dbReference type="ARBA" id="ARBA00023011"/>
    </source>
</evidence>
<evidence type="ECO:0000256" key="6">
    <source>
        <dbReference type="ARBA" id="ARBA00022955"/>
    </source>
</evidence>
<evidence type="ECO:0000256" key="13">
    <source>
        <dbReference type="ARBA" id="ARBA00023221"/>
    </source>
</evidence>
<keyword evidence="13" id="KW-0753">Steroid metabolism</keyword>
<name>A0A507EED4_9FUNG</name>
<keyword evidence="11 17" id="KW-0472">Membrane</keyword>
<reference evidence="18 19" key="1">
    <citation type="journal article" date="2019" name="Sci. Rep.">
        <title>Comparative genomics of chytrid fungi reveal insights into the obligate biotrophic and pathogenic lifestyle of Synchytrium endobioticum.</title>
        <authorList>
            <person name="van de Vossenberg B.T.L.H."/>
            <person name="Warris S."/>
            <person name="Nguyen H.D.T."/>
            <person name="van Gent-Pelzer M.P.E."/>
            <person name="Joly D.L."/>
            <person name="van de Geest H.C."/>
            <person name="Bonants P.J.M."/>
            <person name="Smith D.S."/>
            <person name="Levesque C.A."/>
            <person name="van der Lee T.A.J."/>
        </authorList>
    </citation>
    <scope>NUCLEOTIDE SEQUENCE [LARGE SCALE GENOMIC DNA]</scope>
    <source>
        <strain evidence="18 19">CBS 809.83</strain>
    </source>
</reference>
<keyword evidence="10" id="KW-0443">Lipid metabolism</keyword>